<comment type="function">
    <text evidence="9">Component of the Mediator complex, a coactivator involved in the regulated transcription of nearly all RNA polymerase II-dependent genes. Mediator functions as a bridge to convey information from gene-specific regulatory proteins to the basal RNA polymerase II transcription machinery. Mediator is recruited to promoters by direct interactions with regulatory proteins and serves as a scaffold for the assembly of a functional preinitiation complex with RNA polymerase II and the general transcription factors.</text>
</comment>
<dbReference type="Pfam" id="PF20719">
    <property type="entry name" value="Med16_C"/>
    <property type="match status" value="1"/>
</dbReference>
<protein>
    <recommendedName>
        <fullName evidence="3 9">Mediator of RNA polymerase II transcription subunit 16</fullName>
    </recommendedName>
    <alternativeName>
        <fullName evidence="8 9">Mediator complex subunit 16</fullName>
    </alternativeName>
</protein>
<evidence type="ECO:0000259" key="10">
    <source>
        <dbReference type="Pfam" id="PF11635"/>
    </source>
</evidence>
<dbReference type="InterPro" id="IPR048338">
    <property type="entry name" value="Mediator_Med16"/>
</dbReference>
<keyword evidence="4 9" id="KW-0805">Transcription regulation</keyword>
<evidence type="ECO:0000256" key="7">
    <source>
        <dbReference type="ARBA" id="ARBA00023242"/>
    </source>
</evidence>
<evidence type="ECO:0000256" key="2">
    <source>
        <dbReference type="ARBA" id="ARBA00006543"/>
    </source>
</evidence>
<feature type="domain" description="Mediator complex subunit Med16 N-terminal" evidence="10">
    <location>
        <begin position="179"/>
        <end position="501"/>
    </location>
</feature>
<evidence type="ECO:0000256" key="1">
    <source>
        <dbReference type="ARBA" id="ARBA00004123"/>
    </source>
</evidence>
<sequence length="976" mass="111211">MTVLGEHLVSWSKTGIIAYSDSQSQDANICLTFLESINGINWRFHTPQRYVLHPQLHEVQYLESGSASSAHSTTTSVNGSITAGVGSTPTVGSNSNKSTPQFFYNISSIHWNNWFSLPGDMLAVCDELGNMTMLITGQRPDRATTYEKLTMVFQDNVYKIYNHVMPLKPVDKVKPMNIERKQTRKEYNTSILEFHWLTSSKSVIVSQFCAFDSSSNAYRSRAQQVPPYGVFHPPFIKYACLAIRKNGQIDFWYQFSNSKDHKKITLQLLNALNERSKDLQWLEHAKITPMNDDQCMLITTYSKLSKNVSFYKLHVNWNLTTAKPNVLNDPSLKIQYILSTTLDPTDDEGHVLKLTNLHIVSKSSIEKDPSPEILILYNVCETSKTLVKRYRLAQTQLPAEYLAILKPDLNIDRNNSTSQIFQSRRYNLRHHTDIVLDKKVILITSEMFDGFVSFYFEDGTIESYNQNDWKLETERLINQNQLGKFKNIIASPLSAGFNYEKLPLSPSLEWMKVSPSMCGVIIKQYNKKWPEFYAAAQSNYTDPEKDSINATSLAFGYVKSLHKQISAEDLTIAAKTHILKISSLDKNRAKEFITTLLKSLYAFFNISPDAPKEVMDKIITSRPLQKIMLLQLELGSCFSHENIEEMARVILYLKNVLFAFNGVARNFHFAIEQISNNSNQQQNPKLFQTIFSKQDLIHSLIPVAKWFVKFVTYLIQEILILINDPTNEDYTLVHGIFGAKMSRTLILSILNEIKKVTQIVAKFPENSYPILNESSTFLKLVLSESPVDFEKFETFLVDVNNKFIALSEQQPSQEREFSLLVKAEIPPEFSKVGDFLLQYANNAVISHANAAAVYFADTSGLKISNTEFFNPEIFHLLQPLEKGLIIDTDQLPKNCRTSRSFSKLLYDDVTCDKLSTSEISDGKLKRCSRCGSVTRAGNIISGDKTIVPTSIQTKRWPTMYTRLCICSGMLFEMEPE</sequence>
<proteinExistence type="inferred from homology"/>
<keyword evidence="7 9" id="KW-0539">Nucleus</keyword>
<gene>
    <name evidence="12" type="primary">SUVC14G0950</name>
    <name evidence="9" type="synonym">MED16</name>
    <name evidence="12" type="ORF">SUVC_14G0950</name>
</gene>
<keyword evidence="5 9" id="KW-0010">Activator</keyword>
<dbReference type="Pfam" id="PF11635">
    <property type="entry name" value="Med16_N"/>
    <property type="match status" value="1"/>
</dbReference>
<dbReference type="AlphaFoldDB" id="A0AA35NLE3"/>
<evidence type="ECO:0000256" key="3">
    <source>
        <dbReference type="ARBA" id="ARBA00019614"/>
    </source>
</evidence>
<dbReference type="GO" id="GO:0045893">
    <property type="term" value="P:positive regulation of DNA-templated transcription"/>
    <property type="evidence" value="ECO:0007669"/>
    <property type="project" value="TreeGrafter"/>
</dbReference>
<comment type="subcellular location">
    <subcellularLocation>
        <location evidence="1 9">Nucleus</location>
    </subcellularLocation>
</comment>
<comment type="similarity">
    <text evidence="2 9">Belongs to the Mediator complex subunit 16 family.</text>
</comment>
<accession>A0AA35NLE3</accession>
<dbReference type="EMBL" id="OX365925">
    <property type="protein sequence ID" value="CAI4049774.1"/>
    <property type="molecule type" value="Genomic_DNA"/>
</dbReference>
<keyword evidence="6 9" id="KW-0804">Transcription</keyword>
<evidence type="ECO:0000256" key="4">
    <source>
        <dbReference type="ARBA" id="ARBA00023015"/>
    </source>
</evidence>
<evidence type="ECO:0000256" key="5">
    <source>
        <dbReference type="ARBA" id="ARBA00023159"/>
    </source>
</evidence>
<reference evidence="12" key="1">
    <citation type="submission" date="2022-10" db="EMBL/GenBank/DDBJ databases">
        <authorList>
            <person name="Byrne P K."/>
        </authorList>
    </citation>
    <scope>NUCLEOTIDE SEQUENCE</scope>
    <source>
        <strain evidence="12">CBS7001</strain>
    </source>
</reference>
<organism evidence="12 13">
    <name type="scientific">Saccharomyces uvarum</name>
    <name type="common">Yeast</name>
    <name type="synonym">Saccharomyces bayanus var. uvarum</name>
    <dbReference type="NCBI Taxonomy" id="230603"/>
    <lineage>
        <taxon>Eukaryota</taxon>
        <taxon>Fungi</taxon>
        <taxon>Dikarya</taxon>
        <taxon>Ascomycota</taxon>
        <taxon>Saccharomycotina</taxon>
        <taxon>Saccharomycetes</taxon>
        <taxon>Saccharomycetales</taxon>
        <taxon>Saccharomycetaceae</taxon>
        <taxon>Saccharomyces</taxon>
    </lineage>
</organism>
<dbReference type="InterPro" id="IPR048339">
    <property type="entry name" value="Mediator_Med16_C"/>
</dbReference>
<evidence type="ECO:0000256" key="6">
    <source>
        <dbReference type="ARBA" id="ARBA00023163"/>
    </source>
</evidence>
<evidence type="ECO:0000256" key="8">
    <source>
        <dbReference type="ARBA" id="ARBA00032015"/>
    </source>
</evidence>
<evidence type="ECO:0000313" key="12">
    <source>
        <dbReference type="EMBL" id="CAI4049774.1"/>
    </source>
</evidence>
<dbReference type="GO" id="GO:0016592">
    <property type="term" value="C:mediator complex"/>
    <property type="evidence" value="ECO:0007669"/>
    <property type="project" value="InterPro"/>
</dbReference>
<evidence type="ECO:0000259" key="11">
    <source>
        <dbReference type="Pfam" id="PF20719"/>
    </source>
</evidence>
<dbReference type="InterPro" id="IPR021665">
    <property type="entry name" value="Mediator_Med16_N"/>
</dbReference>
<evidence type="ECO:0000256" key="9">
    <source>
        <dbReference type="RuleBase" id="RU364149"/>
    </source>
</evidence>
<dbReference type="PANTHER" id="PTHR13224:SF6">
    <property type="entry name" value="MEDIATOR OF RNA POLYMERASE II TRANSCRIPTION SUBUNIT 16"/>
    <property type="match status" value="1"/>
</dbReference>
<evidence type="ECO:0000313" key="13">
    <source>
        <dbReference type="Proteomes" id="UP001162090"/>
    </source>
</evidence>
<feature type="domain" description="Mediator complex subunit 16 C-terminal" evidence="11">
    <location>
        <begin position="841"/>
        <end position="971"/>
    </location>
</feature>
<dbReference type="Proteomes" id="UP001162090">
    <property type="component" value="Chromosome 14"/>
</dbReference>
<name>A0AA35NLE3_SACUV</name>
<comment type="subunit">
    <text evidence="9">Component of the Mediator complex.</text>
</comment>
<dbReference type="PANTHER" id="PTHR13224">
    <property type="entry name" value="THYROID HORMONE RECEPTOR-ASSOCIATED PROTEIN-RELATED"/>
    <property type="match status" value="1"/>
</dbReference>